<dbReference type="Pfam" id="PF05257">
    <property type="entry name" value="CHAP"/>
    <property type="match status" value="1"/>
</dbReference>
<dbReference type="InterPro" id="IPR007921">
    <property type="entry name" value="CHAP_dom"/>
</dbReference>
<keyword evidence="1" id="KW-0472">Membrane</keyword>
<dbReference type="Gene3D" id="3.90.1720.10">
    <property type="entry name" value="endopeptidase domain like (from Nostoc punctiforme)"/>
    <property type="match status" value="1"/>
</dbReference>
<feature type="transmembrane region" description="Helical" evidence="1">
    <location>
        <begin position="73"/>
        <end position="95"/>
    </location>
</feature>
<feature type="domain" description="Peptidase C51" evidence="2">
    <location>
        <begin position="155"/>
        <end position="286"/>
    </location>
</feature>
<keyword evidence="1" id="KW-0812">Transmembrane</keyword>
<name>A0A5J4KHC9_9CHLR</name>
<dbReference type="SUPFAM" id="SSF54001">
    <property type="entry name" value="Cysteine proteinases"/>
    <property type="match status" value="1"/>
</dbReference>
<proteinExistence type="predicted"/>
<comment type="caution">
    <text evidence="3">The sequence shown here is derived from an EMBL/GenBank/DDBJ whole genome shotgun (WGS) entry which is preliminary data.</text>
</comment>
<evidence type="ECO:0000313" key="3">
    <source>
        <dbReference type="EMBL" id="GER87035.1"/>
    </source>
</evidence>
<dbReference type="Proteomes" id="UP000326912">
    <property type="component" value="Unassembled WGS sequence"/>
</dbReference>
<dbReference type="AlphaFoldDB" id="A0A5J4KHC9"/>
<evidence type="ECO:0000256" key="1">
    <source>
        <dbReference type="SAM" id="Phobius"/>
    </source>
</evidence>
<organism evidence="3 4">
    <name type="scientific">Dictyobacter vulcani</name>
    <dbReference type="NCBI Taxonomy" id="2607529"/>
    <lineage>
        <taxon>Bacteria</taxon>
        <taxon>Bacillati</taxon>
        <taxon>Chloroflexota</taxon>
        <taxon>Ktedonobacteria</taxon>
        <taxon>Ktedonobacterales</taxon>
        <taxon>Dictyobacteraceae</taxon>
        <taxon>Dictyobacter</taxon>
    </lineage>
</organism>
<sequence>MLMDPDPSSGSNTAMQAPGEAQFPLVPLPLDSAMMPGTVQNQHTTKSLREPVLIPGTGKKSTGMLRPPKGRRAVVHAGVALVLMVILFGALVAVLPTGNGEANSTLAKIFNPSSNSTTSKKNDTALIAAEAATATAVTQDGFDAGNQVYAGVTTAPTTTTTTTIPAADQGSLSRFFYGQCTYWANMRYHQLTGHWVPWLGNAGDWAYQAPAYGWRTSSVPNPNGPSIIVLAPYTQGAGSYGHVAVVETGVANPYNGVSTSNWNWNGGWATTSWVTFHPGPGVRFVWFPG</sequence>
<gene>
    <name evidence="3" type="ORF">KDW_11970</name>
</gene>
<keyword evidence="1" id="KW-1133">Transmembrane helix</keyword>
<evidence type="ECO:0000313" key="4">
    <source>
        <dbReference type="Proteomes" id="UP000326912"/>
    </source>
</evidence>
<keyword evidence="4" id="KW-1185">Reference proteome</keyword>
<dbReference type="InterPro" id="IPR038765">
    <property type="entry name" value="Papain-like_cys_pep_sf"/>
</dbReference>
<protein>
    <recommendedName>
        <fullName evidence="2">Peptidase C51 domain-containing protein</fullName>
    </recommendedName>
</protein>
<dbReference type="EMBL" id="BKZW01000001">
    <property type="protein sequence ID" value="GER87035.1"/>
    <property type="molecule type" value="Genomic_DNA"/>
</dbReference>
<reference evidence="3 4" key="1">
    <citation type="submission" date="2019-10" db="EMBL/GenBank/DDBJ databases">
        <title>Dictyobacter vulcani sp. nov., within the class Ktedonobacteria, isolated from soil of volcanic Mt. Zao.</title>
        <authorList>
            <person name="Zheng Y."/>
            <person name="Wang C.M."/>
            <person name="Sakai Y."/>
            <person name="Abe K."/>
            <person name="Yokota A."/>
            <person name="Yabe S."/>
        </authorList>
    </citation>
    <scope>NUCLEOTIDE SEQUENCE [LARGE SCALE GENOMIC DNA]</scope>
    <source>
        <strain evidence="3 4">W12</strain>
    </source>
</reference>
<accession>A0A5J4KHC9</accession>
<evidence type="ECO:0000259" key="2">
    <source>
        <dbReference type="PROSITE" id="PS50911"/>
    </source>
</evidence>
<dbReference type="PROSITE" id="PS50911">
    <property type="entry name" value="CHAP"/>
    <property type="match status" value="1"/>
</dbReference>